<dbReference type="AlphaFoldDB" id="A0A9W6QI73"/>
<evidence type="ECO:0000313" key="3">
    <source>
        <dbReference type="Proteomes" id="UP001165041"/>
    </source>
</evidence>
<sequence length="301" mass="32986">MTDPMTDSPPPGLLAWAAAHLPGPVTAADCSWPRATSRVWRLTGPDGGAAFVKISPDDGAFTREVTGYAHASRSLAEGRAPRLLASEPRLRALLSTALPGRVVRDLPLERGVEQRLHEDAGRLLRHWHDRSDAGTAVHRAQVREAMGAHAREAAECREALAGQVPDDVLSLVGAAAAEIPALADRLPLLFLHGDYATRNWLIDTATGRHALIDFERSRYGLVVEEFVWLLGALWPERPDLREAFSTGYGRPLEPVEERLLLLLTVRLGASYLRTGLREGRADLQERGRLALARAAVHRTRT</sequence>
<dbReference type="Gene3D" id="3.90.1200.10">
    <property type="match status" value="1"/>
</dbReference>
<dbReference type="EMBL" id="BSSA01000051">
    <property type="protein sequence ID" value="GLW75278.1"/>
    <property type="molecule type" value="Genomic_DNA"/>
</dbReference>
<evidence type="ECO:0000259" key="1">
    <source>
        <dbReference type="Pfam" id="PF01636"/>
    </source>
</evidence>
<dbReference type="RefSeq" id="WP_285740815.1">
    <property type="nucleotide sequence ID" value="NZ_BSSA01000051.1"/>
</dbReference>
<organism evidence="2 3">
    <name type="scientific">Kitasatospora phosalacinea</name>
    <dbReference type="NCBI Taxonomy" id="2065"/>
    <lineage>
        <taxon>Bacteria</taxon>
        <taxon>Bacillati</taxon>
        <taxon>Actinomycetota</taxon>
        <taxon>Actinomycetes</taxon>
        <taxon>Kitasatosporales</taxon>
        <taxon>Streptomycetaceae</taxon>
        <taxon>Kitasatospora</taxon>
    </lineage>
</organism>
<dbReference type="InterPro" id="IPR011009">
    <property type="entry name" value="Kinase-like_dom_sf"/>
</dbReference>
<evidence type="ECO:0000313" key="2">
    <source>
        <dbReference type="EMBL" id="GLW75278.1"/>
    </source>
</evidence>
<protein>
    <recommendedName>
        <fullName evidence="1">Aminoglycoside phosphotransferase domain-containing protein</fullName>
    </recommendedName>
</protein>
<dbReference type="Pfam" id="PF01636">
    <property type="entry name" value="APH"/>
    <property type="match status" value="1"/>
</dbReference>
<gene>
    <name evidence="2" type="ORF">Kpho02_75750</name>
</gene>
<proteinExistence type="predicted"/>
<dbReference type="InterPro" id="IPR002575">
    <property type="entry name" value="Aminoglycoside_PTrfase"/>
</dbReference>
<accession>A0A9W6QI73</accession>
<comment type="caution">
    <text evidence="2">The sequence shown here is derived from an EMBL/GenBank/DDBJ whole genome shotgun (WGS) entry which is preliminary data.</text>
</comment>
<reference evidence="2" key="1">
    <citation type="submission" date="2023-02" db="EMBL/GenBank/DDBJ databases">
        <title>Kitasatospora phosalacinea NBRC 14627.</title>
        <authorList>
            <person name="Ichikawa N."/>
            <person name="Sato H."/>
            <person name="Tonouchi N."/>
        </authorList>
    </citation>
    <scope>NUCLEOTIDE SEQUENCE</scope>
    <source>
        <strain evidence="2">NBRC 14627</strain>
    </source>
</reference>
<dbReference type="SUPFAM" id="SSF56112">
    <property type="entry name" value="Protein kinase-like (PK-like)"/>
    <property type="match status" value="1"/>
</dbReference>
<feature type="domain" description="Aminoglycoside phosphotransferase" evidence="1">
    <location>
        <begin position="36"/>
        <end position="254"/>
    </location>
</feature>
<dbReference type="Proteomes" id="UP001165041">
    <property type="component" value="Unassembled WGS sequence"/>
</dbReference>
<name>A0A9W6QI73_9ACTN</name>